<feature type="transmembrane region" description="Helical" evidence="7">
    <location>
        <begin position="72"/>
        <end position="96"/>
    </location>
</feature>
<dbReference type="PANTHER" id="PTHR43744:SF12">
    <property type="entry name" value="ABC TRANSPORTER PERMEASE PROTEIN MG189-RELATED"/>
    <property type="match status" value="1"/>
</dbReference>
<feature type="transmembrane region" description="Helical" evidence="7">
    <location>
        <begin position="141"/>
        <end position="165"/>
    </location>
</feature>
<feature type="transmembrane region" description="Helical" evidence="7">
    <location>
        <begin position="214"/>
        <end position="237"/>
    </location>
</feature>
<evidence type="ECO:0000256" key="5">
    <source>
        <dbReference type="ARBA" id="ARBA00022989"/>
    </source>
</evidence>
<feature type="transmembrane region" description="Helical" evidence="7">
    <location>
        <begin position="185"/>
        <end position="207"/>
    </location>
</feature>
<dbReference type="Pfam" id="PF00528">
    <property type="entry name" value="BPD_transp_1"/>
    <property type="match status" value="1"/>
</dbReference>
<comment type="similarity">
    <text evidence="7">Belongs to the binding-protein-dependent transport system permease family.</text>
</comment>
<keyword evidence="6 7" id="KW-0472">Membrane</keyword>
<keyword evidence="10" id="KW-1185">Reference proteome</keyword>
<protein>
    <submittedName>
        <fullName evidence="9">Carbohydrate ABC transporter permease</fullName>
    </submittedName>
</protein>
<accession>A0A3A4A8J4</accession>
<name>A0A3A4A8J4_9ACTN</name>
<evidence type="ECO:0000313" key="10">
    <source>
        <dbReference type="Proteomes" id="UP000265768"/>
    </source>
</evidence>
<dbReference type="Gene3D" id="1.10.3720.10">
    <property type="entry name" value="MetI-like"/>
    <property type="match status" value="1"/>
</dbReference>
<sequence>MVTRLGFLGVIARAFMWAFLIALAVVVLYPLLWMALNGFKTNAELFGDPFALPADWSFENYAKAWNRGVSDYLTTSVLVTVTSTITTVFVSAWAAYGLTRVNIPFGKGVSAAILGGLMLAPTVALVPLVKMFQAMGLYNSFWALLILYTAFRIPFTTFLIRAYMIDLPREVDEAAEVDGAGRWTAFWRIILPMCKPIITSTVMLHILFTWNEYLFAMVFTSGTGVQTLPVGLTSLMSKHGTEFPVVFAGMSIAALPVVLLFFLGQRHIVKGLSDGIGK</sequence>
<dbReference type="InterPro" id="IPR000515">
    <property type="entry name" value="MetI-like"/>
</dbReference>
<dbReference type="GO" id="GO:0005886">
    <property type="term" value="C:plasma membrane"/>
    <property type="evidence" value="ECO:0007669"/>
    <property type="project" value="UniProtKB-SubCell"/>
</dbReference>
<feature type="transmembrane region" description="Helical" evidence="7">
    <location>
        <begin position="108"/>
        <end position="129"/>
    </location>
</feature>
<dbReference type="Proteomes" id="UP000265768">
    <property type="component" value="Unassembled WGS sequence"/>
</dbReference>
<feature type="transmembrane region" description="Helical" evidence="7">
    <location>
        <begin position="14"/>
        <end position="36"/>
    </location>
</feature>
<evidence type="ECO:0000313" key="9">
    <source>
        <dbReference type="EMBL" id="RJL21481.1"/>
    </source>
</evidence>
<evidence type="ECO:0000256" key="1">
    <source>
        <dbReference type="ARBA" id="ARBA00004651"/>
    </source>
</evidence>
<reference evidence="9 10" key="1">
    <citation type="submission" date="2018-09" db="EMBL/GenBank/DDBJ databases">
        <title>YIM 75507 draft genome.</title>
        <authorList>
            <person name="Tang S."/>
            <person name="Feng Y."/>
        </authorList>
    </citation>
    <scope>NUCLEOTIDE SEQUENCE [LARGE SCALE GENOMIC DNA]</scope>
    <source>
        <strain evidence="9 10">YIM 75507</strain>
    </source>
</reference>
<dbReference type="AlphaFoldDB" id="A0A3A4A8J4"/>
<dbReference type="SUPFAM" id="SSF161098">
    <property type="entry name" value="MetI-like"/>
    <property type="match status" value="1"/>
</dbReference>
<dbReference type="InterPro" id="IPR035906">
    <property type="entry name" value="MetI-like_sf"/>
</dbReference>
<proteinExistence type="inferred from homology"/>
<evidence type="ECO:0000259" key="8">
    <source>
        <dbReference type="PROSITE" id="PS50928"/>
    </source>
</evidence>
<evidence type="ECO:0000256" key="3">
    <source>
        <dbReference type="ARBA" id="ARBA00022475"/>
    </source>
</evidence>
<comment type="caution">
    <text evidence="9">The sequence shown here is derived from an EMBL/GenBank/DDBJ whole genome shotgun (WGS) entry which is preliminary data.</text>
</comment>
<dbReference type="PROSITE" id="PS50928">
    <property type="entry name" value="ABC_TM1"/>
    <property type="match status" value="1"/>
</dbReference>
<feature type="transmembrane region" description="Helical" evidence="7">
    <location>
        <begin position="243"/>
        <end position="263"/>
    </location>
</feature>
<keyword evidence="3" id="KW-1003">Cell membrane</keyword>
<evidence type="ECO:0000256" key="6">
    <source>
        <dbReference type="ARBA" id="ARBA00023136"/>
    </source>
</evidence>
<evidence type="ECO:0000256" key="2">
    <source>
        <dbReference type="ARBA" id="ARBA00022448"/>
    </source>
</evidence>
<dbReference type="CDD" id="cd06261">
    <property type="entry name" value="TM_PBP2"/>
    <property type="match status" value="1"/>
</dbReference>
<evidence type="ECO:0000256" key="7">
    <source>
        <dbReference type="RuleBase" id="RU363032"/>
    </source>
</evidence>
<dbReference type="EMBL" id="QZEY01000025">
    <property type="protein sequence ID" value="RJL21481.1"/>
    <property type="molecule type" value="Genomic_DNA"/>
</dbReference>
<dbReference type="PANTHER" id="PTHR43744">
    <property type="entry name" value="ABC TRANSPORTER PERMEASE PROTEIN MG189-RELATED-RELATED"/>
    <property type="match status" value="1"/>
</dbReference>
<comment type="subcellular location">
    <subcellularLocation>
        <location evidence="1 7">Cell membrane</location>
        <topology evidence="1 7">Multi-pass membrane protein</topology>
    </subcellularLocation>
</comment>
<evidence type="ECO:0000256" key="4">
    <source>
        <dbReference type="ARBA" id="ARBA00022692"/>
    </source>
</evidence>
<keyword evidence="5 7" id="KW-1133">Transmembrane helix</keyword>
<dbReference type="RefSeq" id="WP_119931391.1">
    <property type="nucleotide sequence ID" value="NZ_QZEY01000025.1"/>
</dbReference>
<keyword evidence="2 7" id="KW-0813">Transport</keyword>
<dbReference type="GO" id="GO:0055085">
    <property type="term" value="P:transmembrane transport"/>
    <property type="evidence" value="ECO:0007669"/>
    <property type="project" value="InterPro"/>
</dbReference>
<organism evidence="9 10">
    <name type="scientific">Bailinhaonella thermotolerans</name>
    <dbReference type="NCBI Taxonomy" id="1070861"/>
    <lineage>
        <taxon>Bacteria</taxon>
        <taxon>Bacillati</taxon>
        <taxon>Actinomycetota</taxon>
        <taxon>Actinomycetes</taxon>
        <taxon>Streptosporangiales</taxon>
        <taxon>Streptosporangiaceae</taxon>
        <taxon>Bailinhaonella</taxon>
    </lineage>
</organism>
<gene>
    <name evidence="9" type="ORF">D5H75_37620</name>
</gene>
<keyword evidence="4 7" id="KW-0812">Transmembrane</keyword>
<dbReference type="OrthoDB" id="61122at2"/>
<feature type="domain" description="ABC transmembrane type-1" evidence="8">
    <location>
        <begin position="73"/>
        <end position="264"/>
    </location>
</feature>